<dbReference type="SUPFAM" id="SSF56436">
    <property type="entry name" value="C-type lectin-like"/>
    <property type="match status" value="1"/>
</dbReference>
<evidence type="ECO:0000313" key="4">
    <source>
        <dbReference type="Proteomes" id="UP001153148"/>
    </source>
</evidence>
<feature type="signal peptide" evidence="2">
    <location>
        <begin position="1"/>
        <end position="17"/>
    </location>
</feature>
<comment type="caution">
    <text evidence="3">The sequence shown here is derived from an EMBL/GenBank/DDBJ whole genome shotgun (WGS) entry which is preliminary data.</text>
</comment>
<name>A0ABN7NU90_TIMPD</name>
<evidence type="ECO:0000313" key="3">
    <source>
        <dbReference type="EMBL" id="CAG2059354.1"/>
    </source>
</evidence>
<dbReference type="InterPro" id="IPR016187">
    <property type="entry name" value="CTDL_fold"/>
</dbReference>
<feature type="region of interest" description="Disordered" evidence="1">
    <location>
        <begin position="438"/>
        <end position="460"/>
    </location>
</feature>
<feature type="region of interest" description="Disordered" evidence="1">
    <location>
        <begin position="636"/>
        <end position="669"/>
    </location>
</feature>
<dbReference type="Proteomes" id="UP001153148">
    <property type="component" value="Unassembled WGS sequence"/>
</dbReference>
<feature type="region of interest" description="Disordered" evidence="1">
    <location>
        <begin position="1568"/>
        <end position="1616"/>
    </location>
</feature>
<feature type="region of interest" description="Disordered" evidence="1">
    <location>
        <begin position="1289"/>
        <end position="1318"/>
    </location>
</feature>
<protein>
    <recommendedName>
        <fullName evidence="5">C-type lectin domain-containing protein</fullName>
    </recommendedName>
</protein>
<dbReference type="EMBL" id="CAJPIN010009272">
    <property type="protein sequence ID" value="CAG2059354.1"/>
    <property type="molecule type" value="Genomic_DNA"/>
</dbReference>
<accession>A0ABN7NU90</accession>
<feature type="compositionally biased region" description="Low complexity" evidence="1">
    <location>
        <begin position="1602"/>
        <end position="1612"/>
    </location>
</feature>
<evidence type="ECO:0000256" key="1">
    <source>
        <dbReference type="SAM" id="MobiDB-lite"/>
    </source>
</evidence>
<feature type="compositionally biased region" description="Acidic residues" evidence="1">
    <location>
        <begin position="1577"/>
        <end position="1599"/>
    </location>
</feature>
<evidence type="ECO:0008006" key="5">
    <source>
        <dbReference type="Google" id="ProtNLM"/>
    </source>
</evidence>
<feature type="compositionally biased region" description="Basic and acidic residues" evidence="1">
    <location>
        <begin position="1291"/>
        <end position="1302"/>
    </location>
</feature>
<dbReference type="CDD" id="cd00037">
    <property type="entry name" value="CLECT"/>
    <property type="match status" value="1"/>
</dbReference>
<feature type="chain" id="PRO_5047513992" description="C-type lectin domain-containing protein" evidence="2">
    <location>
        <begin position="18"/>
        <end position="2111"/>
    </location>
</feature>
<sequence length="2111" mass="241019">MSARWLVFALAVIHAAGERWLPLPFPGEPEYVPTRSVHYKFQRNPSTFKEAVKICRAGHSHLPIIHSFQEWRMLTDKFYIYPDIGDLILVGGYIAAMNPLRQEEGSDKIRFDRSYGHVIHSIKKRGAYSEGSSSKKDPSNLFRIAQKWITTPARIIKYLLKEKTKDIVKRKASSVFKRVSSLVTDKLKIKRRFGITKMEGNGLSNYSSLNKFNDVLGSKSEPPEFNMTQINKKATIRMTKETLRNTEKALENIIEVFQTTEAMMKTPEKNAPLEKLEYLQENVAQPIMNLQNQEFVDETEAKTEGILTTMSTFQQEDNKWGEGYSYFTKNINKEEPYLIDESVKSSESGNNELQSKGIFENTTTVETKTFAMISEPKINLNPSKTDYLHSKSRKYYSDGKYLTEDKHTHGYKDIPVQTDKFPGYVSILATEEPIASTAIPSGPKESILDEQENKNTPVRRSRWRNKPSKIMFMTSSDYIPLDNNKETSLDLYEPNFPGSPKDLKNVYGETTRALSNTTQTLIGGAYTLLQPSSGQLPVTSHPNNQEQIKSYLQNYEALAHINQLFDSEPLRNREDTTLIPEGIGGSSIRVDELNVSTSGQELSESHENVITAGGQRSISEDSNYGTGESTTIKTLESEFATPDDSSETHMTSGKILEGKISSSENKRENISSIPEENIFEQMLKYLKAEKQKDVEEKREINDGYFDERNSYIEYKVEESDGKRANSEIVDVFQTRETTMSGEGYEEKSVDRESFSTSGIVTYTSETKVIAAHHLENQIGENETEKTPPYMTMGFKRELEQVEPSANYGVQIPTDITYIEYDEGAQNTAGKIFQQQFYDTHTFLSNGHVNNFANETEESLLEPSSRNPSHNYPQEVFTENNIVRNEETTTETWTVMSQTHLIRPSQLNDLSLFDEAGATVSHKTNANTQTKPYYFDENALDMVQPTEDSSALGKYQTFTKYTEQQQYILKLEPINKGNNIEEYMTNDIGHVHQNPLTEEIQQKLNTEFPFEQTSQTNMIDKTNTYKEVPSNENELDTETNYSNTMDGDDKIYNATTQDHYFVSDSNSQYFEDYSKDGLNYVEDTTISTTVSSYFFEGKNWELYQTVPNRPWVKIPTHISASAIYNESPKTESNGINLESAVDLIESGNATKQSRQYSASRSSVPLKFEKQEPLDQYTSYHSEESPESSTVLWLGPYDYGVFKLDKNIDSIKSDTKLLTNTPSTISRNTPSTNPYIESKTTSSSIKILMNSEKATQNINTNIHSKSINEKAMTLSHFDSKGFVEETSQINVDGSRDYPEEKSLSDEEVPSEITVSEEQVNSNQASGIIDLTKHARLVWPYPESGESNNVTAAQTDVQDGIEKNIFSNITRNKTSDKEYESETWQEVEAQTVSSNLIRYGQQMEKTQNNYFAQSNTSPKELENVEVMNIESSSEPSTPEENNSDWVLNEPMSAKRADNDESVYTFEPNKYASSKNDGSNMPKQITDTSNLPNYLEPDHSNRFQPLSSLLNNERGIFNDIETTINPQVDGDWAVHVMAEHSREFLNGDYKFSFTNDSAKSVDRRMNETNSKRYLDYHLSEDEFDESSSDERSSEEEISDEEDDHTQMSNTSTTTATGGPLYELGLKPWPWVMVERPARENRSADFSLNYQGEKSDTVVKTEESTVNVDSSMPSNNSRFQSFVDRNDSIYENIPIEVNKEESRDGYLLHDGLNKQKIVMEQRTTISSPNYFYEKEDISFPILQDQKPGSTLLPETIDDDQTSVGTEKSLDYERTTVYIPTSTFMSKYYVKYASTVPPTATTTSITMEDIEDETSELQSTYPTYTSYSYENIREDTQKQNSYKPLNPYLYSSYPNNENNQADIIKPHSTIEIDNSDVLEQFTFKSSTEQTNVYMYDNLNKQSSEHTGVYLYDNLNKQSTEQTDVYYLYDSLKKQSTEHINIALQKQELHHIDIAPQKQDLPQINITPEKQELHQIGIAPQKQDLPQIDITPQKQDLPQREIIPPKKDRPQIDIVPKKQDLPQIYIAPQKQELHQIDIAPKKQALPQAQVECVALSRWGQLVSVSCELPLPFICETDPYYKAPSIWNVVSYLKYLYQRSYRVLVELDLVRPDMFSYNV</sequence>
<reference evidence="3" key="1">
    <citation type="submission" date="2021-03" db="EMBL/GenBank/DDBJ databases">
        <authorList>
            <person name="Tran Van P."/>
        </authorList>
    </citation>
    <scope>NUCLEOTIDE SEQUENCE</scope>
</reference>
<organism evidence="3 4">
    <name type="scientific">Timema podura</name>
    <name type="common">Walking stick</name>
    <dbReference type="NCBI Taxonomy" id="61482"/>
    <lineage>
        <taxon>Eukaryota</taxon>
        <taxon>Metazoa</taxon>
        <taxon>Ecdysozoa</taxon>
        <taxon>Arthropoda</taxon>
        <taxon>Hexapoda</taxon>
        <taxon>Insecta</taxon>
        <taxon>Pterygota</taxon>
        <taxon>Neoptera</taxon>
        <taxon>Polyneoptera</taxon>
        <taxon>Phasmatodea</taxon>
        <taxon>Timematodea</taxon>
        <taxon>Timematoidea</taxon>
        <taxon>Timematidae</taxon>
        <taxon>Timema</taxon>
    </lineage>
</organism>
<keyword evidence="4" id="KW-1185">Reference proteome</keyword>
<evidence type="ECO:0000256" key="2">
    <source>
        <dbReference type="SAM" id="SignalP"/>
    </source>
</evidence>
<proteinExistence type="predicted"/>
<keyword evidence="2" id="KW-0732">Signal</keyword>
<gene>
    <name evidence="3" type="ORF">TPAB3V08_LOCUS6318</name>
</gene>